<evidence type="ECO:0000259" key="4">
    <source>
        <dbReference type="SMART" id="SM00984"/>
    </source>
</evidence>
<proteinExistence type="inferred from homology"/>
<dbReference type="SUPFAM" id="SSF52413">
    <property type="entry name" value="UDP-glucose/GDP-mannose dehydrogenase C-terminal domain"/>
    <property type="match status" value="1"/>
</dbReference>
<sequence length="437" mass="49562">MTNKENLAKKIQNRTAVIGVIGLGYVGLPLAVENAKDGYKVIGFDVQEKKVSMVNKGQNYIGDIVDLELEGLVKKDKLSATTDFNFVKDVDIVFICVPTPLDKYQQPDISYVKSSTEAVAKYIHEGMLVILESTTYPGTTEELLLPILEKSGLKCERDFYLAFSPERVDPGNLTYKTRNTPKVVGGIEKDSTQLAAAIYRNVLEDEVFEVSSPKVAEMEKILENTYRNINIGLINEMAIICNKMNIDIWEVIEAAKTKPYGFQPFYPGPGLGGHCIPLDPYYLTWKAREYDYHTRLIETSGEINNYMPQYILQRASKILNSFKKPLNSSKILILGVAYKNDIDDYRESPALKVIENFKKEGAKVNFNDPYILSYKYKGKEYNGIELTQAVLNNADLVVITTAHSKYDYDFIQKNSKFIFDTRNATKYIENKDNIELL</sequence>
<dbReference type="RefSeq" id="WP_268039000.1">
    <property type="nucleotide sequence ID" value="NZ_JAPQER010000001.1"/>
</dbReference>
<name>A0ABT4CUW2_9CLOT</name>
<dbReference type="InterPro" id="IPR028359">
    <property type="entry name" value="UDP_ManNAc/GlcNAc_DH"/>
</dbReference>
<dbReference type="InterPro" id="IPR036291">
    <property type="entry name" value="NAD(P)-bd_dom_sf"/>
</dbReference>
<dbReference type="Pfam" id="PF03720">
    <property type="entry name" value="UDPG_MGDP_dh_C"/>
    <property type="match status" value="1"/>
</dbReference>
<feature type="domain" description="UDP-glucose/GDP-mannose dehydrogenase C-terminal" evidence="4">
    <location>
        <begin position="332"/>
        <end position="427"/>
    </location>
</feature>
<reference evidence="5" key="1">
    <citation type="submission" date="2022-12" db="EMBL/GenBank/DDBJ databases">
        <authorList>
            <person name="Wang J."/>
        </authorList>
    </citation>
    <scope>NUCLEOTIDE SEQUENCE</scope>
    <source>
        <strain evidence="5">HY-45-18</strain>
    </source>
</reference>
<comment type="caution">
    <text evidence="5">The sequence shown here is derived from an EMBL/GenBank/DDBJ whole genome shotgun (WGS) entry which is preliminary data.</text>
</comment>
<dbReference type="InterPro" id="IPR008927">
    <property type="entry name" value="6-PGluconate_DH-like_C_sf"/>
</dbReference>
<dbReference type="PANTHER" id="PTHR43491">
    <property type="entry name" value="UDP-N-ACETYL-D-MANNOSAMINE DEHYDROGENASE"/>
    <property type="match status" value="1"/>
</dbReference>
<dbReference type="NCBIfam" id="TIGR03026">
    <property type="entry name" value="NDP-sugDHase"/>
    <property type="match status" value="1"/>
</dbReference>
<dbReference type="SMART" id="SM00984">
    <property type="entry name" value="UDPG_MGDP_dh_C"/>
    <property type="match status" value="1"/>
</dbReference>
<gene>
    <name evidence="5" type="ORF">OW763_00040</name>
</gene>
<keyword evidence="2" id="KW-0520">NAD</keyword>
<comment type="similarity">
    <text evidence="3">Belongs to the UDP-glucose/GDP-mannose dehydrogenase family.</text>
</comment>
<evidence type="ECO:0000256" key="2">
    <source>
        <dbReference type="ARBA" id="ARBA00023027"/>
    </source>
</evidence>
<keyword evidence="1" id="KW-0560">Oxidoreductase</keyword>
<organism evidence="5 6">
    <name type="scientific">Clostridium aestuarii</name>
    <dbReference type="NCBI Taxonomy" id="338193"/>
    <lineage>
        <taxon>Bacteria</taxon>
        <taxon>Bacillati</taxon>
        <taxon>Bacillota</taxon>
        <taxon>Clostridia</taxon>
        <taxon>Eubacteriales</taxon>
        <taxon>Clostridiaceae</taxon>
        <taxon>Clostridium</taxon>
    </lineage>
</organism>
<evidence type="ECO:0000256" key="3">
    <source>
        <dbReference type="PIRNR" id="PIRNR000124"/>
    </source>
</evidence>
<dbReference type="SUPFAM" id="SSF51735">
    <property type="entry name" value="NAD(P)-binding Rossmann-fold domains"/>
    <property type="match status" value="1"/>
</dbReference>
<dbReference type="InterPro" id="IPR014026">
    <property type="entry name" value="UDP-Glc/GDP-Man_DH_dimer"/>
</dbReference>
<protein>
    <submittedName>
        <fullName evidence="5">Nucleotide sugar dehydrogenase</fullName>
    </submittedName>
</protein>
<dbReference type="SUPFAM" id="SSF48179">
    <property type="entry name" value="6-phosphogluconate dehydrogenase C-terminal domain-like"/>
    <property type="match status" value="1"/>
</dbReference>
<dbReference type="Pfam" id="PF00984">
    <property type="entry name" value="UDPG_MGDP_dh"/>
    <property type="match status" value="1"/>
</dbReference>
<dbReference type="PANTHER" id="PTHR43491:SF1">
    <property type="entry name" value="UDP-N-ACETYL-D-MANNOSAMINE DEHYDROGENASE"/>
    <property type="match status" value="1"/>
</dbReference>
<dbReference type="Proteomes" id="UP001078443">
    <property type="component" value="Unassembled WGS sequence"/>
</dbReference>
<dbReference type="Pfam" id="PF03721">
    <property type="entry name" value="UDPG_MGDP_dh_N"/>
    <property type="match status" value="1"/>
</dbReference>
<dbReference type="EMBL" id="JAPQER010000001">
    <property type="protein sequence ID" value="MCY6482746.1"/>
    <property type="molecule type" value="Genomic_DNA"/>
</dbReference>
<dbReference type="PIRSF" id="PIRSF500136">
    <property type="entry name" value="UDP_ManNAc_DH"/>
    <property type="match status" value="1"/>
</dbReference>
<keyword evidence="6" id="KW-1185">Reference proteome</keyword>
<evidence type="ECO:0000256" key="1">
    <source>
        <dbReference type="ARBA" id="ARBA00023002"/>
    </source>
</evidence>
<dbReference type="InterPro" id="IPR001732">
    <property type="entry name" value="UDP-Glc/GDP-Man_DH_N"/>
</dbReference>
<evidence type="ECO:0000313" key="5">
    <source>
        <dbReference type="EMBL" id="MCY6482746.1"/>
    </source>
</evidence>
<dbReference type="PIRSF" id="PIRSF000124">
    <property type="entry name" value="UDPglc_GDPman_dh"/>
    <property type="match status" value="1"/>
</dbReference>
<accession>A0ABT4CUW2</accession>
<dbReference type="Gene3D" id="3.40.50.720">
    <property type="entry name" value="NAD(P)-binding Rossmann-like Domain"/>
    <property type="match status" value="2"/>
</dbReference>
<dbReference type="InterPro" id="IPR014027">
    <property type="entry name" value="UDP-Glc/GDP-Man_DH_C"/>
</dbReference>
<evidence type="ECO:0000313" key="6">
    <source>
        <dbReference type="Proteomes" id="UP001078443"/>
    </source>
</evidence>
<dbReference type="InterPro" id="IPR017476">
    <property type="entry name" value="UDP-Glc/GDP-Man"/>
</dbReference>
<dbReference type="InterPro" id="IPR036220">
    <property type="entry name" value="UDP-Glc/GDP-Man_DH_C_sf"/>
</dbReference>